<dbReference type="PANTHER" id="PTHR30026">
    <property type="entry name" value="OUTER MEMBRANE PROTEIN TOLC"/>
    <property type="match status" value="1"/>
</dbReference>
<evidence type="ECO:0000256" key="2">
    <source>
        <dbReference type="ARBA" id="ARBA00007613"/>
    </source>
</evidence>
<dbReference type="Proteomes" id="UP000033616">
    <property type="component" value="Unassembled WGS sequence"/>
</dbReference>
<dbReference type="STRING" id="1359168.OCHUTO_0104"/>
<dbReference type="PATRIC" id="fig|1359168.3.peg.479"/>
<proteinExistence type="inferred from homology"/>
<dbReference type="GO" id="GO:0015288">
    <property type="term" value="F:porin activity"/>
    <property type="evidence" value="ECO:0007669"/>
    <property type="project" value="TreeGrafter"/>
</dbReference>
<keyword evidence="4" id="KW-1134">Transmembrane beta strand</keyword>
<dbReference type="InterPro" id="IPR003423">
    <property type="entry name" value="OMP_efflux"/>
</dbReference>
<evidence type="ECO:0000256" key="1">
    <source>
        <dbReference type="ARBA" id="ARBA00004442"/>
    </source>
</evidence>
<dbReference type="InterPro" id="IPR051906">
    <property type="entry name" value="TolC-like"/>
</dbReference>
<protein>
    <submittedName>
        <fullName evidence="8">Outer membrane efflux family protein</fullName>
    </submittedName>
</protein>
<dbReference type="GO" id="GO:1990281">
    <property type="term" value="C:efflux pump complex"/>
    <property type="evidence" value="ECO:0007669"/>
    <property type="project" value="TreeGrafter"/>
</dbReference>
<evidence type="ECO:0000313" key="9">
    <source>
        <dbReference type="Proteomes" id="UP000033616"/>
    </source>
</evidence>
<keyword evidence="5" id="KW-0812">Transmembrane</keyword>
<dbReference type="Gene3D" id="1.20.1600.10">
    <property type="entry name" value="Outer membrane efflux proteins (OEP)"/>
    <property type="match status" value="1"/>
</dbReference>
<dbReference type="EMBL" id="LANP01000002">
    <property type="protein sequence ID" value="KJV57245.1"/>
    <property type="molecule type" value="Genomic_DNA"/>
</dbReference>
<evidence type="ECO:0000256" key="4">
    <source>
        <dbReference type="ARBA" id="ARBA00022452"/>
    </source>
</evidence>
<dbReference type="PANTHER" id="PTHR30026:SF20">
    <property type="entry name" value="OUTER MEMBRANE PROTEIN TOLC"/>
    <property type="match status" value="1"/>
</dbReference>
<dbReference type="SUPFAM" id="SSF56954">
    <property type="entry name" value="Outer membrane efflux proteins (OEP)"/>
    <property type="match status" value="1"/>
</dbReference>
<keyword evidence="3" id="KW-0813">Transport</keyword>
<evidence type="ECO:0000256" key="6">
    <source>
        <dbReference type="ARBA" id="ARBA00023136"/>
    </source>
</evidence>
<evidence type="ECO:0000256" key="5">
    <source>
        <dbReference type="ARBA" id="ARBA00022692"/>
    </source>
</evidence>
<dbReference type="AlphaFoldDB" id="A0A0F3MND1"/>
<sequence>MLEIENQKQSLGESNSVNVANAQVGLTKAMFEHMASITAQQNIEKKFYNFFSILPSNIELPTISNDFASNEAELVNLGLNNSFVLNSYKNQILEQQLKVKFQRAAVLPKINARFSIRSPLPLLKPQEYLTTADFVVAITIPIFNYNTAFLEARSETRALNMLISQYKDILEEIKVSIVSELKQYNSIKQQVEYSKDYVKFISIALTATQHEYELGNIRITDLLKVQNSFYDAQIEDIKVNVELLKHMYKIKQLTNQLTAKALNLQVDYFIPEQKIKFKN</sequence>
<evidence type="ECO:0000256" key="3">
    <source>
        <dbReference type="ARBA" id="ARBA00022448"/>
    </source>
</evidence>
<accession>A0A0F3MND1</accession>
<keyword evidence="6" id="KW-0472">Membrane</keyword>
<keyword evidence="9" id="KW-1185">Reference proteome</keyword>
<evidence type="ECO:0000256" key="7">
    <source>
        <dbReference type="ARBA" id="ARBA00023237"/>
    </source>
</evidence>
<dbReference type="Pfam" id="PF02321">
    <property type="entry name" value="OEP"/>
    <property type="match status" value="1"/>
</dbReference>
<name>A0A0F3MND1_9RICK</name>
<comment type="similarity">
    <text evidence="2">Belongs to the outer membrane factor (OMF) (TC 1.B.17) family.</text>
</comment>
<dbReference type="GO" id="GO:0015562">
    <property type="term" value="F:efflux transmembrane transporter activity"/>
    <property type="evidence" value="ECO:0007669"/>
    <property type="project" value="InterPro"/>
</dbReference>
<reference evidence="8 9" key="1">
    <citation type="submission" date="2015-02" db="EMBL/GenBank/DDBJ databases">
        <title>Genome Sequencing of Rickettsiales.</title>
        <authorList>
            <person name="Daugherty S.C."/>
            <person name="Su Q."/>
            <person name="Abolude K."/>
            <person name="Beier-Sexton M."/>
            <person name="Carlyon J.A."/>
            <person name="Carter R."/>
            <person name="Day N.P."/>
            <person name="Dumler S.J."/>
            <person name="Dyachenko V."/>
            <person name="Godinez A."/>
            <person name="Kurtti T.J."/>
            <person name="Lichay M."/>
            <person name="Mullins K.E."/>
            <person name="Ott S."/>
            <person name="Pappas-Brown V."/>
            <person name="Paris D.H."/>
            <person name="Patel P."/>
            <person name="Richards A.L."/>
            <person name="Sadzewicz L."/>
            <person name="Sears K."/>
            <person name="Seidman D."/>
            <person name="Sengamalay N."/>
            <person name="Stenos J."/>
            <person name="Tallon L.J."/>
            <person name="Vincent G."/>
            <person name="Fraser C.M."/>
            <person name="Munderloh U."/>
            <person name="Dunning-Hotopp J.C."/>
        </authorList>
    </citation>
    <scope>NUCLEOTIDE SEQUENCE [LARGE SCALE GENOMIC DNA]</scope>
    <source>
        <strain evidence="8 9">Fuller</strain>
    </source>
</reference>
<evidence type="ECO:0000313" key="8">
    <source>
        <dbReference type="EMBL" id="KJV57245.1"/>
    </source>
</evidence>
<organism evidence="8 9">
    <name type="scientific">Orientia chuto str. Dubai</name>
    <dbReference type="NCBI Taxonomy" id="1359168"/>
    <lineage>
        <taxon>Bacteria</taxon>
        <taxon>Pseudomonadati</taxon>
        <taxon>Pseudomonadota</taxon>
        <taxon>Alphaproteobacteria</taxon>
        <taxon>Rickettsiales</taxon>
        <taxon>Rickettsiaceae</taxon>
        <taxon>Rickettsieae</taxon>
        <taxon>Orientia</taxon>
    </lineage>
</organism>
<keyword evidence="7" id="KW-0998">Cell outer membrane</keyword>
<comment type="subcellular location">
    <subcellularLocation>
        <location evidence="1">Cell outer membrane</location>
    </subcellularLocation>
</comment>
<dbReference type="GO" id="GO:0009279">
    <property type="term" value="C:cell outer membrane"/>
    <property type="evidence" value="ECO:0007669"/>
    <property type="project" value="UniProtKB-SubCell"/>
</dbReference>
<comment type="caution">
    <text evidence="8">The sequence shown here is derived from an EMBL/GenBank/DDBJ whole genome shotgun (WGS) entry which is preliminary data.</text>
</comment>
<gene>
    <name evidence="8" type="ORF">OCHUTO_0104</name>
</gene>